<keyword evidence="2" id="KW-1185">Reference proteome</keyword>
<dbReference type="OrthoDB" id="1163613at2"/>
<protein>
    <recommendedName>
        <fullName evidence="3">Bacteriocin</fullName>
    </recommendedName>
</protein>
<dbReference type="AlphaFoldDB" id="A0A0Q1BWJ8"/>
<comment type="caution">
    <text evidence="1">The sequence shown here is derived from an EMBL/GenBank/DDBJ whole genome shotgun (WGS) entry which is preliminary data.</text>
</comment>
<evidence type="ECO:0000313" key="1">
    <source>
        <dbReference type="EMBL" id="KQC28978.1"/>
    </source>
</evidence>
<dbReference type="Proteomes" id="UP000050827">
    <property type="component" value="Unassembled WGS sequence"/>
</dbReference>
<gene>
    <name evidence="1" type="ORF">AAY42_03020</name>
</gene>
<dbReference type="EMBL" id="LCTZ01000002">
    <property type="protein sequence ID" value="KQC28978.1"/>
    <property type="molecule type" value="Genomic_DNA"/>
</dbReference>
<reference evidence="1 2" key="1">
    <citation type="submission" date="2015-04" db="EMBL/GenBank/DDBJ databases">
        <title>Complete genome of flavobacterium.</title>
        <authorList>
            <person name="Kwon Y.M."/>
            <person name="Kim S.-J."/>
        </authorList>
    </citation>
    <scope>NUCLEOTIDE SEQUENCE [LARGE SCALE GENOMIC DNA]</scope>
    <source>
        <strain evidence="1 2">DK169</strain>
    </source>
</reference>
<name>A0A0Q1BWJ8_9FLAO</name>
<proteinExistence type="predicted"/>
<organism evidence="1 2">
    <name type="scientific">Flagellimonas eckloniae</name>
    <dbReference type="NCBI Taxonomy" id="346185"/>
    <lineage>
        <taxon>Bacteria</taxon>
        <taxon>Pseudomonadati</taxon>
        <taxon>Bacteroidota</taxon>
        <taxon>Flavobacteriia</taxon>
        <taxon>Flavobacteriales</taxon>
        <taxon>Flavobacteriaceae</taxon>
        <taxon>Flagellimonas</taxon>
    </lineage>
</organism>
<evidence type="ECO:0000313" key="2">
    <source>
        <dbReference type="Proteomes" id="UP000050827"/>
    </source>
</evidence>
<evidence type="ECO:0008006" key="3">
    <source>
        <dbReference type="Google" id="ProtNLM"/>
    </source>
</evidence>
<accession>A0A0Q1BWJ8</accession>
<dbReference type="STRING" id="346185.AAY42_03020"/>
<dbReference type="RefSeq" id="WP_055392526.1">
    <property type="nucleotide sequence ID" value="NZ_LCTZ01000002.1"/>
</dbReference>
<sequence>MKKLASLKGVKMLNRNEQKTITGGAKCYQGGHPECCGTGPHQCGTGPNGGGLLEGYLDGNPICLCF</sequence>